<gene>
    <name evidence="11" type="primary">pstA</name>
    <name evidence="11" type="ORF">C0630_04170</name>
</gene>
<evidence type="ECO:0000259" key="10">
    <source>
        <dbReference type="PROSITE" id="PS50928"/>
    </source>
</evidence>
<dbReference type="NCBIfam" id="TIGR00974">
    <property type="entry name" value="3a0107s02c"/>
    <property type="match status" value="1"/>
</dbReference>
<proteinExistence type="inferred from homology"/>
<feature type="transmembrane region" description="Helical" evidence="9">
    <location>
        <begin position="405"/>
        <end position="424"/>
    </location>
</feature>
<dbReference type="Pfam" id="PF00528">
    <property type="entry name" value="BPD_transp_1"/>
    <property type="match status" value="1"/>
</dbReference>
<evidence type="ECO:0000256" key="5">
    <source>
        <dbReference type="ARBA" id="ARBA00022475"/>
    </source>
</evidence>
<dbReference type="SUPFAM" id="SSF161098">
    <property type="entry name" value="MetI-like"/>
    <property type="match status" value="1"/>
</dbReference>
<evidence type="ECO:0000256" key="3">
    <source>
        <dbReference type="ARBA" id="ARBA00016864"/>
    </source>
</evidence>
<dbReference type="PANTHER" id="PTHR43470">
    <property type="entry name" value="PHOSPHATE TRANSPORT SYSTEM PERMEASE PROTEIN PSTA-RELATED"/>
    <property type="match status" value="1"/>
</dbReference>
<evidence type="ECO:0000256" key="4">
    <source>
        <dbReference type="ARBA" id="ARBA00022448"/>
    </source>
</evidence>
<evidence type="ECO:0000256" key="8">
    <source>
        <dbReference type="ARBA" id="ARBA00023136"/>
    </source>
</evidence>
<comment type="subcellular location">
    <subcellularLocation>
        <location evidence="9">Cell inner membrane</location>
        <topology evidence="9">Multi-pass membrane protein</topology>
    </subcellularLocation>
    <subcellularLocation>
        <location evidence="1">Cell membrane</location>
        <topology evidence="1">Multi-pass membrane protein</topology>
    </subcellularLocation>
</comment>
<evidence type="ECO:0000256" key="2">
    <source>
        <dbReference type="ARBA" id="ARBA00007069"/>
    </source>
</evidence>
<sequence>MNKPAVEQMRTIDRVNATLKQRYNRERRFRRFGLGAVLLGLLFVGLMFLNIIGNGYSAFQQTRILLEIDYRAEVIDPTGARDPATLSSADYAALVKSSLRALFPAVQGRGEKRELYGMLSSGAFLELRRRVMADPGLIGTREQLWLPVDDDIDMLVKGYIDRRLPESERRLDNRVVAWVEQLESTGAIEKQFNLTFLTGGDSREPELAGIGGAVMGSLYTLIVTLLLSFPIGVAAAVYLEEFAPRNRWTDLVEVNINNLAAVPSIVFGLLGLAVFINFFGLPRSAPLVGGMVLTLMTLPTIIIASRAALKSVPPSIREAALGVGASRMQTVFHHVLPLAMPGMLTGTIIGMAQALGETAPLLMIGMVAFIVDIPGGALDPSTVLPVQIFLWADSPERAFMEKTSAAIMVLLGFLILMNVIAVILRKRFERRW</sequence>
<dbReference type="InterPro" id="IPR024573">
    <property type="entry name" value="DUF3333"/>
</dbReference>
<name>A0A2N6CZG0_9GAMM</name>
<dbReference type="PANTHER" id="PTHR43470:SF5">
    <property type="entry name" value="PHOSPHATE TRANSPORT SYSTEM PERMEASE PROTEIN PSTA"/>
    <property type="match status" value="1"/>
</dbReference>
<keyword evidence="5 9" id="KW-1003">Cell membrane</keyword>
<dbReference type="Pfam" id="PF11812">
    <property type="entry name" value="DUF3333"/>
    <property type="match status" value="1"/>
</dbReference>
<feature type="transmembrane region" description="Helical" evidence="9">
    <location>
        <begin position="218"/>
        <end position="239"/>
    </location>
</feature>
<feature type="domain" description="ABC transmembrane type-1" evidence="10">
    <location>
        <begin position="214"/>
        <end position="421"/>
    </location>
</feature>
<dbReference type="AlphaFoldDB" id="A0A2N6CZG0"/>
<keyword evidence="6 9" id="KW-0812">Transmembrane</keyword>
<evidence type="ECO:0000256" key="1">
    <source>
        <dbReference type="ARBA" id="ARBA00004651"/>
    </source>
</evidence>
<dbReference type="InterPro" id="IPR005672">
    <property type="entry name" value="Phosphate_PstA"/>
</dbReference>
<keyword evidence="7 9" id="KW-1133">Transmembrane helix</keyword>
<comment type="similarity">
    <text evidence="2 9">Belongs to the binding-protein-dependent transport system permease family. CysTW subfamily.</text>
</comment>
<reference evidence="11 12" key="1">
    <citation type="submission" date="2017-11" db="EMBL/GenBank/DDBJ databases">
        <title>Genome-resolved metagenomics identifies genetic mobility, metabolic interactions, and unexpected diversity in perchlorate-reducing communities.</title>
        <authorList>
            <person name="Barnum T.P."/>
            <person name="Figueroa I.A."/>
            <person name="Carlstrom C.I."/>
            <person name="Lucas L.N."/>
            <person name="Engelbrektson A.L."/>
            <person name="Coates J.D."/>
        </authorList>
    </citation>
    <scope>NUCLEOTIDE SEQUENCE [LARGE SCALE GENOMIC DNA]</scope>
    <source>
        <strain evidence="11">BM301</strain>
    </source>
</reference>
<evidence type="ECO:0000256" key="9">
    <source>
        <dbReference type="RuleBase" id="RU363043"/>
    </source>
</evidence>
<dbReference type="STRING" id="1111735.GCA_000428045_03949"/>
<feature type="transmembrane region" description="Helical" evidence="9">
    <location>
        <begin position="259"/>
        <end position="281"/>
    </location>
</feature>
<evidence type="ECO:0000313" key="12">
    <source>
        <dbReference type="Proteomes" id="UP000235015"/>
    </source>
</evidence>
<dbReference type="CDD" id="cd06261">
    <property type="entry name" value="TM_PBP2"/>
    <property type="match status" value="1"/>
</dbReference>
<comment type="caution">
    <text evidence="11">The sequence shown here is derived from an EMBL/GenBank/DDBJ whole genome shotgun (WGS) entry which is preliminary data.</text>
</comment>
<keyword evidence="4" id="KW-0813">Transport</keyword>
<accession>A0A2N6CZG0</accession>
<dbReference type="Gene3D" id="1.10.3720.10">
    <property type="entry name" value="MetI-like"/>
    <property type="match status" value="1"/>
</dbReference>
<evidence type="ECO:0000313" key="11">
    <source>
        <dbReference type="EMBL" id="PLX62780.1"/>
    </source>
</evidence>
<dbReference type="PROSITE" id="PS50928">
    <property type="entry name" value="ABC_TM1"/>
    <property type="match status" value="1"/>
</dbReference>
<dbReference type="EMBL" id="PKUN01000003">
    <property type="protein sequence ID" value="PLX62780.1"/>
    <property type="molecule type" value="Genomic_DNA"/>
</dbReference>
<evidence type="ECO:0000256" key="7">
    <source>
        <dbReference type="ARBA" id="ARBA00022989"/>
    </source>
</evidence>
<organism evidence="11 12">
    <name type="scientific">Sedimenticola selenatireducens</name>
    <dbReference type="NCBI Taxonomy" id="191960"/>
    <lineage>
        <taxon>Bacteria</taxon>
        <taxon>Pseudomonadati</taxon>
        <taxon>Pseudomonadota</taxon>
        <taxon>Gammaproteobacteria</taxon>
        <taxon>Chromatiales</taxon>
        <taxon>Sedimenticolaceae</taxon>
        <taxon>Sedimenticola</taxon>
    </lineage>
</organism>
<dbReference type="InterPro" id="IPR000515">
    <property type="entry name" value="MetI-like"/>
</dbReference>
<dbReference type="GO" id="GO:0005315">
    <property type="term" value="F:phosphate transmembrane transporter activity"/>
    <property type="evidence" value="ECO:0007669"/>
    <property type="project" value="InterPro"/>
</dbReference>
<dbReference type="GO" id="GO:0005886">
    <property type="term" value="C:plasma membrane"/>
    <property type="evidence" value="ECO:0007669"/>
    <property type="project" value="UniProtKB-SubCell"/>
</dbReference>
<feature type="transmembrane region" description="Helical" evidence="9">
    <location>
        <begin position="287"/>
        <end position="309"/>
    </location>
</feature>
<feature type="transmembrane region" description="Helical" evidence="9">
    <location>
        <begin position="335"/>
        <end position="356"/>
    </location>
</feature>
<feature type="transmembrane region" description="Helical" evidence="9">
    <location>
        <begin position="32"/>
        <end position="53"/>
    </location>
</feature>
<dbReference type="InterPro" id="IPR035906">
    <property type="entry name" value="MetI-like_sf"/>
</dbReference>
<dbReference type="Proteomes" id="UP000235015">
    <property type="component" value="Unassembled WGS sequence"/>
</dbReference>
<keyword evidence="8 9" id="KW-0472">Membrane</keyword>
<dbReference type="RefSeq" id="WP_273437977.1">
    <property type="nucleotide sequence ID" value="NZ_CAXXYC010000001.1"/>
</dbReference>
<dbReference type="GO" id="GO:0035435">
    <property type="term" value="P:phosphate ion transmembrane transport"/>
    <property type="evidence" value="ECO:0007669"/>
    <property type="project" value="InterPro"/>
</dbReference>
<evidence type="ECO:0000256" key="6">
    <source>
        <dbReference type="ARBA" id="ARBA00022692"/>
    </source>
</evidence>
<protein>
    <recommendedName>
        <fullName evidence="3 9">Phosphate transport system permease protein PstA</fullName>
    </recommendedName>
</protein>